<feature type="region of interest" description="Disordered" evidence="1">
    <location>
        <begin position="353"/>
        <end position="427"/>
    </location>
</feature>
<evidence type="ECO:0000256" key="1">
    <source>
        <dbReference type="SAM" id="MobiDB-lite"/>
    </source>
</evidence>
<feature type="compositionally biased region" description="Basic and acidic residues" evidence="1">
    <location>
        <begin position="312"/>
        <end position="327"/>
    </location>
</feature>
<comment type="caution">
    <text evidence="2">The sequence shown here is derived from an EMBL/GenBank/DDBJ whole genome shotgun (WGS) entry which is preliminary data.</text>
</comment>
<feature type="compositionally biased region" description="Pro residues" evidence="1">
    <location>
        <begin position="381"/>
        <end position="390"/>
    </location>
</feature>
<name>A0ABT8UE18_9MYCO</name>
<feature type="compositionally biased region" description="Basic and acidic residues" evidence="1">
    <location>
        <begin position="251"/>
        <end position="264"/>
    </location>
</feature>
<dbReference type="EMBL" id="JAUMSQ010000051">
    <property type="protein sequence ID" value="MDO3636031.1"/>
    <property type="molecule type" value="Genomic_DNA"/>
</dbReference>
<evidence type="ECO:0000313" key="2">
    <source>
        <dbReference type="EMBL" id="MDO3636031.1"/>
    </source>
</evidence>
<dbReference type="RefSeq" id="WP_302913884.1">
    <property type="nucleotide sequence ID" value="NZ_JAUMSQ010000051.1"/>
</dbReference>
<dbReference type="Proteomes" id="UP001168823">
    <property type="component" value="Unassembled WGS sequence"/>
</dbReference>
<feature type="compositionally biased region" description="Acidic residues" evidence="1">
    <location>
        <begin position="196"/>
        <end position="206"/>
    </location>
</feature>
<organism evidence="2 3">
    <name type="scientific">Mycolicibacterium arseniciresistens</name>
    <dbReference type="NCBI Taxonomy" id="3062257"/>
    <lineage>
        <taxon>Bacteria</taxon>
        <taxon>Bacillati</taxon>
        <taxon>Actinomycetota</taxon>
        <taxon>Actinomycetes</taxon>
        <taxon>Mycobacteriales</taxon>
        <taxon>Mycobacteriaceae</taxon>
        <taxon>Mycolicibacterium</taxon>
    </lineage>
</organism>
<accession>A0ABT8UE18</accession>
<gene>
    <name evidence="2" type="ORF">Q2100_09775</name>
</gene>
<reference evidence="2" key="1">
    <citation type="submission" date="2023-07" db="EMBL/GenBank/DDBJ databases">
        <title>Mycolicibacterium sp. nov., a novel bacterial species.</title>
        <authorList>
            <person name="Cao Y."/>
        </authorList>
    </citation>
    <scope>NUCLEOTIDE SEQUENCE</scope>
    <source>
        <strain evidence="2">KC 300</strain>
    </source>
</reference>
<keyword evidence="3" id="KW-1185">Reference proteome</keyword>
<feature type="region of interest" description="Disordered" evidence="1">
    <location>
        <begin position="180"/>
        <end position="337"/>
    </location>
</feature>
<sequence length="453" mass="47412">MTPAASPAAVLTRSEIEAWSTTHLTDAASTWRTAATASEDAFDQHRQNIATPGGTLWTGDAKDAALSRVAADIGVVSQQSTILRGAARIAENGVTDITAAKGDVIAAITAAEDDGFRVGDDLSVTDTRPPDIETMAARHTAAVEHAEDIRWNAERLVATDTQVEQRLQATAVDLAGIQFDGEGASRDPTIQAVSNEPDETSSDTGEDGQTGADDTDGTESGGQPNPKDPHPDYPNRSADGTYGPGNSGDGKAAEKAALDEREKQTGVPITRQQVRATHPDVKNPETGEPQQRYYDGLEPTGNPDEYIGIEAKTNERGSRPNQERFDDAVTPGRPATAVLDGREITIVDAQTIYPPEGWKPPSAQTESPALSPVEGAAPGAPNQPVPPGPLAPGSGANVEGVVPATEAPSLPGWGTQLTPQQMIDSGDPALRVLGQELRRRMAEQGIVDPSGLA</sequence>
<evidence type="ECO:0008006" key="4">
    <source>
        <dbReference type="Google" id="ProtNLM"/>
    </source>
</evidence>
<evidence type="ECO:0000313" key="3">
    <source>
        <dbReference type="Proteomes" id="UP001168823"/>
    </source>
</evidence>
<proteinExistence type="predicted"/>
<protein>
    <recommendedName>
        <fullName evidence="4">ESX-1 secretion-associated protein EspA/EspE-like domain-containing protein</fullName>
    </recommendedName>
</protein>